<reference evidence="1" key="1">
    <citation type="submission" date="2019-08" db="EMBL/GenBank/DDBJ databases">
        <authorList>
            <person name="Kucharzyk K."/>
            <person name="Murdoch R.W."/>
            <person name="Higgins S."/>
            <person name="Loffler F."/>
        </authorList>
    </citation>
    <scope>NUCLEOTIDE SEQUENCE</scope>
</reference>
<evidence type="ECO:0000313" key="1">
    <source>
        <dbReference type="EMBL" id="MPL61716.1"/>
    </source>
</evidence>
<dbReference type="EMBL" id="VSSQ01000015">
    <property type="protein sequence ID" value="MPL61716.1"/>
    <property type="molecule type" value="Genomic_DNA"/>
</dbReference>
<protein>
    <submittedName>
        <fullName evidence="1">Uncharacterized protein</fullName>
    </submittedName>
</protein>
<gene>
    <name evidence="1" type="ORF">SDC9_07303</name>
</gene>
<organism evidence="1">
    <name type="scientific">bioreactor metagenome</name>
    <dbReference type="NCBI Taxonomy" id="1076179"/>
    <lineage>
        <taxon>unclassified sequences</taxon>
        <taxon>metagenomes</taxon>
        <taxon>ecological metagenomes</taxon>
    </lineage>
</organism>
<comment type="caution">
    <text evidence="1">The sequence shown here is derived from an EMBL/GenBank/DDBJ whole genome shotgun (WGS) entry which is preliminary data.</text>
</comment>
<name>A0A644T473_9ZZZZ</name>
<proteinExistence type="predicted"/>
<sequence>MSHLKNTETSEIITRYVSFRKKQEVIRTVQIALDGTEYLTRFGSPTAHYELTLYVNETGKATLMAAEDSVPLLECSVRQGVFTGRIVELGSFDYQAASWYKVTATLAAVSEVSDP</sequence>
<accession>A0A644T473</accession>
<dbReference type="AlphaFoldDB" id="A0A644T473"/>